<dbReference type="Proteomes" id="UP000230557">
    <property type="component" value="Unassembled WGS sequence"/>
</dbReference>
<keyword evidence="3 6" id="KW-0805">Transcription regulation</keyword>
<dbReference type="NCBIfam" id="TIGR01033">
    <property type="entry name" value="YebC/PmpR family DNA-binding transcriptional regulator"/>
    <property type="match status" value="1"/>
</dbReference>
<dbReference type="GO" id="GO:0006355">
    <property type="term" value="P:regulation of DNA-templated transcription"/>
    <property type="evidence" value="ECO:0007669"/>
    <property type="project" value="UniProtKB-UniRule"/>
</dbReference>
<dbReference type="Gene3D" id="3.30.70.980">
    <property type="match status" value="2"/>
</dbReference>
<organism evidence="9 10">
    <name type="scientific">Candidatus Doudnabacteria bacterium CG10_big_fil_rev_8_21_14_0_10_41_10</name>
    <dbReference type="NCBI Taxonomy" id="1974551"/>
    <lineage>
        <taxon>Bacteria</taxon>
        <taxon>Candidatus Doudnaibacteriota</taxon>
    </lineage>
</organism>
<dbReference type="NCBIfam" id="NF001030">
    <property type="entry name" value="PRK00110.1"/>
    <property type="match status" value="1"/>
</dbReference>
<sequence length="237" mass="26162">MSGHSKWSKIKHKKGAADKKKGLLFSRLSKQITIAARDGTDMTMNFKLRLAVDLAKQSQMPKDNIQRAVDKAAGAGVEQIELVTYEGYGPFGTAFIIETGTDNKNRTTSEIRHTLEKNGGSLGQQNSVAWNFESKGQILVEKGSYNLQELELLAIDAGAEDVIGSEEGLEIYTSPINLNSIKEFLEKKGFTVASAEIIMEAKNKVELKDEDKEKIQKLLEVFDENEDVIAVHTSANL</sequence>
<dbReference type="PANTHER" id="PTHR12532:SF6">
    <property type="entry name" value="TRANSCRIPTIONAL REGULATORY PROTEIN YEBC-RELATED"/>
    <property type="match status" value="1"/>
</dbReference>
<feature type="domain" description="TACO1/YebC-like second and third" evidence="7">
    <location>
        <begin position="81"/>
        <end position="234"/>
    </location>
</feature>
<dbReference type="FunFam" id="1.10.10.200:FF:000002">
    <property type="entry name" value="Probable transcriptional regulatory protein CLM62_37755"/>
    <property type="match status" value="1"/>
</dbReference>
<proteinExistence type="inferred from homology"/>
<name>A0A2H0VC63_9BACT</name>
<accession>A0A2H0VC63</accession>
<comment type="similarity">
    <text evidence="1 6">Belongs to the TACO1 family.</text>
</comment>
<dbReference type="Pfam" id="PF20772">
    <property type="entry name" value="TACO1_YebC_N"/>
    <property type="match status" value="1"/>
</dbReference>
<dbReference type="PANTHER" id="PTHR12532">
    <property type="entry name" value="TRANSLATIONAL ACTIVATOR OF CYTOCHROME C OXIDASE 1"/>
    <property type="match status" value="1"/>
</dbReference>
<keyword evidence="4 6" id="KW-0238">DNA-binding</keyword>
<feature type="domain" description="TACO1/YebC-like N-terminal" evidence="8">
    <location>
        <begin position="5"/>
        <end position="74"/>
    </location>
</feature>
<evidence type="ECO:0000256" key="1">
    <source>
        <dbReference type="ARBA" id="ARBA00008724"/>
    </source>
</evidence>
<dbReference type="EMBL" id="PFAJ01000070">
    <property type="protein sequence ID" value="PIR96676.1"/>
    <property type="molecule type" value="Genomic_DNA"/>
</dbReference>
<evidence type="ECO:0000259" key="8">
    <source>
        <dbReference type="Pfam" id="PF20772"/>
    </source>
</evidence>
<keyword evidence="2 6" id="KW-0963">Cytoplasm</keyword>
<dbReference type="InterPro" id="IPR026564">
    <property type="entry name" value="Transcrip_reg_TACO1-like_dom3"/>
</dbReference>
<dbReference type="Gene3D" id="1.10.10.200">
    <property type="match status" value="1"/>
</dbReference>
<evidence type="ECO:0000256" key="5">
    <source>
        <dbReference type="ARBA" id="ARBA00023163"/>
    </source>
</evidence>
<dbReference type="NCBIfam" id="NF009044">
    <property type="entry name" value="PRK12378.1"/>
    <property type="match status" value="1"/>
</dbReference>
<dbReference type="GO" id="GO:0005829">
    <property type="term" value="C:cytosol"/>
    <property type="evidence" value="ECO:0007669"/>
    <property type="project" value="TreeGrafter"/>
</dbReference>
<evidence type="ECO:0000256" key="3">
    <source>
        <dbReference type="ARBA" id="ARBA00023015"/>
    </source>
</evidence>
<protein>
    <recommendedName>
        <fullName evidence="6">Probable transcriptional regulatory protein COT91_05435</fullName>
    </recommendedName>
</protein>
<comment type="caution">
    <text evidence="9">The sequence shown here is derived from an EMBL/GenBank/DDBJ whole genome shotgun (WGS) entry which is preliminary data.</text>
</comment>
<evidence type="ECO:0000313" key="9">
    <source>
        <dbReference type="EMBL" id="PIR96676.1"/>
    </source>
</evidence>
<evidence type="ECO:0000256" key="6">
    <source>
        <dbReference type="HAMAP-Rule" id="MF_00693"/>
    </source>
</evidence>
<gene>
    <name evidence="9" type="ORF">COT91_05435</name>
</gene>
<evidence type="ECO:0000259" key="7">
    <source>
        <dbReference type="Pfam" id="PF01709"/>
    </source>
</evidence>
<dbReference type="InterPro" id="IPR029072">
    <property type="entry name" value="YebC-like"/>
</dbReference>
<evidence type="ECO:0000256" key="2">
    <source>
        <dbReference type="ARBA" id="ARBA00022490"/>
    </source>
</evidence>
<keyword evidence="5 6" id="KW-0804">Transcription</keyword>
<dbReference type="InterPro" id="IPR048300">
    <property type="entry name" value="TACO1_YebC-like_2nd/3rd_dom"/>
</dbReference>
<reference evidence="10" key="1">
    <citation type="submission" date="2017-09" db="EMBL/GenBank/DDBJ databases">
        <title>Depth-based differentiation of microbial function through sediment-hosted aquifers and enrichment of novel symbionts in the deep terrestrial subsurface.</title>
        <authorList>
            <person name="Probst A.J."/>
            <person name="Ladd B."/>
            <person name="Jarett J.K."/>
            <person name="Geller-Mcgrath D.E."/>
            <person name="Sieber C.M.K."/>
            <person name="Emerson J.B."/>
            <person name="Anantharaman K."/>
            <person name="Thomas B.C."/>
            <person name="Malmstrom R."/>
            <person name="Stieglmeier M."/>
            <person name="Klingl A."/>
            <person name="Woyke T."/>
            <person name="Ryan C.M."/>
            <person name="Banfield J.F."/>
        </authorList>
    </citation>
    <scope>NUCLEOTIDE SEQUENCE [LARGE SCALE GENOMIC DNA]</scope>
</reference>
<dbReference type="AlphaFoldDB" id="A0A2H0VC63"/>
<evidence type="ECO:0000256" key="4">
    <source>
        <dbReference type="ARBA" id="ARBA00023125"/>
    </source>
</evidence>
<dbReference type="HAMAP" id="MF_00693">
    <property type="entry name" value="Transcrip_reg_TACO1"/>
    <property type="match status" value="1"/>
</dbReference>
<dbReference type="InterPro" id="IPR049083">
    <property type="entry name" value="TACO1_YebC_N"/>
</dbReference>
<dbReference type="Pfam" id="PF01709">
    <property type="entry name" value="Transcrip_reg"/>
    <property type="match status" value="1"/>
</dbReference>
<dbReference type="InterPro" id="IPR017856">
    <property type="entry name" value="Integrase-like_N"/>
</dbReference>
<comment type="subcellular location">
    <subcellularLocation>
        <location evidence="6">Cytoplasm</location>
    </subcellularLocation>
</comment>
<dbReference type="GO" id="GO:0003677">
    <property type="term" value="F:DNA binding"/>
    <property type="evidence" value="ECO:0007669"/>
    <property type="project" value="UniProtKB-UniRule"/>
</dbReference>
<dbReference type="InterPro" id="IPR002876">
    <property type="entry name" value="Transcrip_reg_TACO1-like"/>
</dbReference>
<dbReference type="SUPFAM" id="SSF75625">
    <property type="entry name" value="YebC-like"/>
    <property type="match status" value="1"/>
</dbReference>
<evidence type="ECO:0000313" key="10">
    <source>
        <dbReference type="Proteomes" id="UP000230557"/>
    </source>
</evidence>